<dbReference type="Proteomes" id="UP000826014">
    <property type="component" value="Chromosome"/>
</dbReference>
<dbReference type="EMBL" id="CP075587">
    <property type="protein sequence ID" value="QYF49318.1"/>
    <property type="molecule type" value="Genomic_DNA"/>
</dbReference>
<gene>
    <name evidence="1" type="ORF">RHABOEDO_001636</name>
</gene>
<sequence>MRLVVQRVLQAQVFVNLKQLGAININMNI</sequence>
<evidence type="ECO:0000313" key="2">
    <source>
        <dbReference type="Proteomes" id="UP000826014"/>
    </source>
</evidence>
<reference evidence="1 2" key="1">
    <citation type="journal article" date="2022" name="bioRxiv">
        <title>Ecology and evolution of chlamydial symbionts of arthropods.</title>
        <authorList>
            <person name="Halter T."/>
            <person name="Koestlbacher S."/>
            <person name="Collingro A."/>
            <person name="Sixt B.S."/>
            <person name="Toenshoff E.R."/>
            <person name="Hendrickx F."/>
            <person name="Kostanjsek R."/>
            <person name="Horn M."/>
        </authorList>
    </citation>
    <scope>NUCLEOTIDE SEQUENCE [LARGE SCALE GENOMIC DNA]</scope>
    <source>
        <strain evidence="1">W744xW776</strain>
    </source>
</reference>
<proteinExistence type="predicted"/>
<organism evidence="1 2">
    <name type="scientific">Candidatus Rhabdochlamydia oedothoracis</name>
    <dbReference type="NCBI Taxonomy" id="2720720"/>
    <lineage>
        <taxon>Bacteria</taxon>
        <taxon>Pseudomonadati</taxon>
        <taxon>Chlamydiota</taxon>
        <taxon>Chlamydiia</taxon>
        <taxon>Parachlamydiales</taxon>
        <taxon>Candidatus Rhabdochlamydiaceae</taxon>
        <taxon>Candidatus Rhabdochlamydia</taxon>
    </lineage>
</organism>
<accession>A0ABX8V255</accession>
<name>A0ABX8V255_9BACT</name>
<keyword evidence="2" id="KW-1185">Reference proteome</keyword>
<protein>
    <submittedName>
        <fullName evidence="1">Uncharacterized protein</fullName>
    </submittedName>
</protein>
<evidence type="ECO:0000313" key="1">
    <source>
        <dbReference type="EMBL" id="QYF49318.1"/>
    </source>
</evidence>